<sequence length="40" mass="4898">MSLVYKAHRLPYFSEYAMNRYKNNTWPLEKEAMRAKDSTR</sequence>
<comment type="caution">
    <text evidence="1">The sequence shown here is derived from an EMBL/GenBank/DDBJ whole genome shotgun (WGS) entry which is preliminary data.</text>
</comment>
<accession>I9LHK7</accession>
<evidence type="ECO:0000313" key="1">
    <source>
        <dbReference type="EMBL" id="EIW19994.1"/>
    </source>
</evidence>
<gene>
    <name evidence="1" type="ORF">FB4_0245</name>
</gene>
<dbReference type="AlphaFoldDB" id="I9LHK7"/>
<dbReference type="EMBL" id="AKVJ01000011">
    <property type="protein sequence ID" value="EIW19994.1"/>
    <property type="molecule type" value="Genomic_DNA"/>
</dbReference>
<organism evidence="1 2">
    <name type="scientific">Pelosinus fermentans B4</name>
    <dbReference type="NCBI Taxonomy" id="1149862"/>
    <lineage>
        <taxon>Bacteria</taxon>
        <taxon>Bacillati</taxon>
        <taxon>Bacillota</taxon>
        <taxon>Negativicutes</taxon>
        <taxon>Selenomonadales</taxon>
        <taxon>Sporomusaceae</taxon>
        <taxon>Pelosinus</taxon>
    </lineage>
</organism>
<keyword evidence="2" id="KW-1185">Reference proteome</keyword>
<proteinExistence type="predicted"/>
<reference evidence="1 2" key="1">
    <citation type="journal article" date="2012" name="J. Bacteriol.">
        <title>Draft Genome Sequences for Two Metal-Reducing Pelosinus fermentans Strains Isolated from a Cr(VI)-Contaminated Site and for Type Strain R7.</title>
        <authorList>
            <person name="Brown S.D."/>
            <person name="Podar M."/>
            <person name="Klingeman D.M."/>
            <person name="Johnson C.M."/>
            <person name="Yang Z.K."/>
            <person name="Utturkar S.M."/>
            <person name="Land M.L."/>
            <person name="Mosher J.J."/>
            <person name="Hurt R.A.Jr."/>
            <person name="Phelps T.J."/>
            <person name="Palumbo A.V."/>
            <person name="Arkin A.P."/>
            <person name="Hazen T.C."/>
            <person name="Elias D.A."/>
        </authorList>
    </citation>
    <scope>NUCLEOTIDE SEQUENCE [LARGE SCALE GENOMIC DNA]</scope>
    <source>
        <strain evidence="1 2">B4</strain>
    </source>
</reference>
<name>I9LHK7_9FIRM</name>
<protein>
    <submittedName>
        <fullName evidence="1">Uncharacterized protein</fullName>
    </submittedName>
</protein>
<evidence type="ECO:0000313" key="2">
    <source>
        <dbReference type="Proteomes" id="UP000004324"/>
    </source>
</evidence>
<dbReference type="Proteomes" id="UP000004324">
    <property type="component" value="Unassembled WGS sequence"/>
</dbReference>